<dbReference type="OrthoDB" id="704225at2759"/>
<dbReference type="GeneID" id="123398309"/>
<evidence type="ECO:0000313" key="4">
    <source>
        <dbReference type="Proteomes" id="UP000011116"/>
    </source>
</evidence>
<gene>
    <name evidence="3" type="primary">LOC123398309</name>
</gene>
<dbReference type="SMART" id="SM00505">
    <property type="entry name" value="Knot1"/>
    <property type="match status" value="1"/>
</dbReference>
<feature type="domain" description="Knottins-like" evidence="2">
    <location>
        <begin position="45"/>
        <end position="89"/>
    </location>
</feature>
<name>A0A8I7BDP3_HORVV</name>
<dbReference type="Proteomes" id="UP000011116">
    <property type="component" value="Chromosome 5H"/>
</dbReference>
<reference evidence="3" key="3">
    <citation type="submission" date="2022-01" db="UniProtKB">
        <authorList>
            <consortium name="EnsemblPlants"/>
        </authorList>
    </citation>
    <scope>IDENTIFICATION</scope>
    <source>
        <strain evidence="3">subsp. vulgare</strain>
    </source>
</reference>
<dbReference type="SMR" id="A0A8I7BDP3"/>
<accession>A0A8I7BDP3</accession>
<organism evidence="3 4">
    <name type="scientific">Hordeum vulgare subsp. vulgare</name>
    <name type="common">Domesticated barley</name>
    <dbReference type="NCBI Taxonomy" id="112509"/>
    <lineage>
        <taxon>Eukaryota</taxon>
        <taxon>Viridiplantae</taxon>
        <taxon>Streptophyta</taxon>
        <taxon>Embryophyta</taxon>
        <taxon>Tracheophyta</taxon>
        <taxon>Spermatophyta</taxon>
        <taxon>Magnoliopsida</taxon>
        <taxon>Liliopsida</taxon>
        <taxon>Poales</taxon>
        <taxon>Poaceae</taxon>
        <taxon>BOP clade</taxon>
        <taxon>Pooideae</taxon>
        <taxon>Triticodae</taxon>
        <taxon>Triticeae</taxon>
        <taxon>Hordeinae</taxon>
        <taxon>Hordeum</taxon>
    </lineage>
</organism>
<protein>
    <recommendedName>
        <fullName evidence="2">Knottins-like domain-containing protein</fullName>
    </recommendedName>
</protein>
<dbReference type="OMA" id="FCEERAC"/>
<dbReference type="InterPro" id="IPR003614">
    <property type="entry name" value="Knottins"/>
</dbReference>
<feature type="signal peptide" evidence="1">
    <location>
        <begin position="1"/>
        <end position="30"/>
    </location>
</feature>
<evidence type="ECO:0000259" key="2">
    <source>
        <dbReference type="SMART" id="SM00505"/>
    </source>
</evidence>
<dbReference type="RefSeq" id="XP_044948722.1">
    <property type="nucleotide sequence ID" value="XM_045092787.1"/>
</dbReference>
<dbReference type="Gramene" id="HORVU.MOREX.r3.5HG0429700.1">
    <property type="protein sequence ID" value="HORVU.MOREX.r3.5HG0429700.1"/>
    <property type="gene ID" value="HORVU.MOREX.r3.5HG0429700"/>
</dbReference>
<dbReference type="InterPro" id="IPR036574">
    <property type="entry name" value="Scorpion_toxin-like_sf"/>
</dbReference>
<evidence type="ECO:0000256" key="1">
    <source>
        <dbReference type="SAM" id="SignalP"/>
    </source>
</evidence>
<sequence length="89" mass="9673">MEALKLKVPPALYLLLLLMPPLLLPPGCAAIRPDPAQGPSEGNKTCTELSKRSPILFCEERACADNCRIEGFTEGGACNWLRCLCNKPC</sequence>
<dbReference type="EnsemblPlants" id="HORVU.MOREX.r3.5HG0429700.1">
    <property type="protein sequence ID" value="HORVU.MOREX.r3.5HG0429700.1"/>
    <property type="gene ID" value="HORVU.MOREX.r3.5HG0429700"/>
</dbReference>
<feature type="chain" id="PRO_5035161747" description="Knottins-like domain-containing protein" evidence="1">
    <location>
        <begin position="31"/>
        <end position="89"/>
    </location>
</feature>
<reference evidence="3" key="2">
    <citation type="submission" date="2020-10" db="EMBL/GenBank/DDBJ databases">
        <authorList>
            <person name="Scholz U."/>
            <person name="Mascher M."/>
            <person name="Fiebig A."/>
        </authorList>
    </citation>
    <scope>NUCLEOTIDE SEQUENCE [LARGE SCALE GENOMIC DNA]</scope>
    <source>
        <strain evidence="3">cv. Morex</strain>
    </source>
</reference>
<dbReference type="Gene3D" id="3.30.30.10">
    <property type="entry name" value="Knottin, scorpion toxin-like"/>
    <property type="match status" value="1"/>
</dbReference>
<reference evidence="4" key="1">
    <citation type="journal article" date="2012" name="Nature">
        <title>A physical, genetic and functional sequence assembly of the barley genome.</title>
        <authorList>
            <consortium name="The International Barley Genome Sequencing Consortium"/>
            <person name="Mayer K.F."/>
            <person name="Waugh R."/>
            <person name="Brown J.W."/>
            <person name="Schulman A."/>
            <person name="Langridge P."/>
            <person name="Platzer M."/>
            <person name="Fincher G.B."/>
            <person name="Muehlbauer G.J."/>
            <person name="Sato K."/>
            <person name="Close T.J."/>
            <person name="Wise R.P."/>
            <person name="Stein N."/>
        </authorList>
    </citation>
    <scope>NUCLEOTIDE SEQUENCE [LARGE SCALE GENOMIC DNA]</scope>
    <source>
        <strain evidence="4">cv. Morex</strain>
    </source>
</reference>
<proteinExistence type="predicted"/>
<evidence type="ECO:0000313" key="3">
    <source>
        <dbReference type="EnsemblPlants" id="HORVU.MOREX.r3.5HG0429700.1"/>
    </source>
</evidence>
<keyword evidence="1" id="KW-0732">Signal</keyword>
<dbReference type="GO" id="GO:0006952">
    <property type="term" value="P:defense response"/>
    <property type="evidence" value="ECO:0007669"/>
    <property type="project" value="InterPro"/>
</dbReference>
<dbReference type="AlphaFoldDB" id="A0A8I7BDP3"/>
<dbReference type="Pfam" id="PF00304">
    <property type="entry name" value="Gamma-thionin"/>
    <property type="match status" value="1"/>
</dbReference>
<keyword evidence="4" id="KW-1185">Reference proteome</keyword>
<dbReference type="KEGG" id="hvg:123398309"/>